<comment type="caution">
    <text evidence="2">The sequence shown here is derived from an EMBL/GenBank/DDBJ whole genome shotgun (WGS) entry which is preliminary data.</text>
</comment>
<dbReference type="InterPro" id="IPR028098">
    <property type="entry name" value="Glyco_trans_4-like_N"/>
</dbReference>
<dbReference type="CDD" id="cd03801">
    <property type="entry name" value="GT4_PimA-like"/>
    <property type="match status" value="1"/>
</dbReference>
<dbReference type="GO" id="GO:0016757">
    <property type="term" value="F:glycosyltransferase activity"/>
    <property type="evidence" value="ECO:0007669"/>
    <property type="project" value="TreeGrafter"/>
</dbReference>
<evidence type="ECO:0000313" key="2">
    <source>
        <dbReference type="EMBL" id="HGF35118.1"/>
    </source>
</evidence>
<dbReference type="PANTHER" id="PTHR12526:SF623">
    <property type="entry name" value="WABG"/>
    <property type="match status" value="1"/>
</dbReference>
<proteinExistence type="predicted"/>
<name>A0A7C3UZ12_9BACT</name>
<dbReference type="AlphaFoldDB" id="A0A7C3UZ12"/>
<dbReference type="SUPFAM" id="SSF53756">
    <property type="entry name" value="UDP-Glycosyltransferase/glycogen phosphorylase"/>
    <property type="match status" value="1"/>
</dbReference>
<dbReference type="Pfam" id="PF13439">
    <property type="entry name" value="Glyco_transf_4"/>
    <property type="match status" value="1"/>
</dbReference>
<dbReference type="Gene3D" id="3.40.50.2000">
    <property type="entry name" value="Glycogen Phosphorylase B"/>
    <property type="match status" value="2"/>
</dbReference>
<keyword evidence="2" id="KW-0808">Transferase</keyword>
<accession>A0A7C3UZ12</accession>
<sequence>MHIALLRMRVSGYGGAEATLGHLARGLAAAGHQVAVYGAGPQSRAVEALGPRITYVPVPVWGRKTSGLLTYAVNTRRLLRQASVDVVFSLERTLFQHVYRAGDGCHRAWLGRRAPYLSPAGKLGQYLSPFHRVMLWLEKRTFAGPDLQRIIANSRQVKEEIICHFQEDPARIRVVYNGLDHHLFQPLDEAARRSLRRRLGGPEHGNIVLFVGSGFARKGLAYLLESFSRLTDKQTRLWVVGKGRTNLYQSLARHLGVADRVRFWGPQGEAAPYYQTADVLALPTLYDPCSNAVLEALGCGCPVITTAANGAAEFIAPKTNGEVIAHPDDHPAWVEALEYWLSRSPDPRVKQAARDAVAPLSWEAAVSQTLEVLEEAAAARI</sequence>
<dbReference type="EMBL" id="DTMF01000298">
    <property type="protein sequence ID" value="HGF35118.1"/>
    <property type="molecule type" value="Genomic_DNA"/>
</dbReference>
<reference evidence="2" key="1">
    <citation type="journal article" date="2020" name="mSystems">
        <title>Genome- and Community-Level Interaction Insights into Carbon Utilization and Element Cycling Functions of Hydrothermarchaeota in Hydrothermal Sediment.</title>
        <authorList>
            <person name="Zhou Z."/>
            <person name="Liu Y."/>
            <person name="Xu W."/>
            <person name="Pan J."/>
            <person name="Luo Z.H."/>
            <person name="Li M."/>
        </authorList>
    </citation>
    <scope>NUCLEOTIDE SEQUENCE [LARGE SCALE GENOMIC DNA]</scope>
    <source>
        <strain evidence="2">SpSt-897</strain>
    </source>
</reference>
<organism evidence="2">
    <name type="scientific">Desulfobacca acetoxidans</name>
    <dbReference type="NCBI Taxonomy" id="60893"/>
    <lineage>
        <taxon>Bacteria</taxon>
        <taxon>Pseudomonadati</taxon>
        <taxon>Thermodesulfobacteriota</taxon>
        <taxon>Desulfobaccia</taxon>
        <taxon>Desulfobaccales</taxon>
        <taxon>Desulfobaccaceae</taxon>
        <taxon>Desulfobacca</taxon>
    </lineage>
</organism>
<evidence type="ECO:0000259" key="1">
    <source>
        <dbReference type="Pfam" id="PF13439"/>
    </source>
</evidence>
<gene>
    <name evidence="2" type="ORF">ENW96_12200</name>
</gene>
<dbReference type="Pfam" id="PF13692">
    <property type="entry name" value="Glyco_trans_1_4"/>
    <property type="match status" value="1"/>
</dbReference>
<protein>
    <submittedName>
        <fullName evidence="2">Glycosyltransferase family 1 protein</fullName>
    </submittedName>
</protein>
<feature type="domain" description="Glycosyltransferase subfamily 4-like N-terminal" evidence="1">
    <location>
        <begin position="13"/>
        <end position="181"/>
    </location>
</feature>
<dbReference type="PANTHER" id="PTHR12526">
    <property type="entry name" value="GLYCOSYLTRANSFERASE"/>
    <property type="match status" value="1"/>
</dbReference>